<evidence type="ECO:0000256" key="1">
    <source>
        <dbReference type="ARBA" id="ARBA00005254"/>
    </source>
</evidence>
<dbReference type="RefSeq" id="WP_253655021.1">
    <property type="nucleotide sequence ID" value="NZ_BAAAOE010000002.1"/>
</dbReference>
<accession>A0ABT1H6H9</accession>
<dbReference type="InterPro" id="IPR014748">
    <property type="entry name" value="Enoyl-CoA_hydra_C"/>
</dbReference>
<dbReference type="Proteomes" id="UP001205740">
    <property type="component" value="Unassembled WGS sequence"/>
</dbReference>
<dbReference type="PANTHER" id="PTHR42964">
    <property type="entry name" value="ENOYL-COA HYDRATASE"/>
    <property type="match status" value="1"/>
</dbReference>
<dbReference type="InterPro" id="IPR001753">
    <property type="entry name" value="Enoyl-CoA_hydra/iso"/>
</dbReference>
<dbReference type="EMBL" id="JAMTCG010000004">
    <property type="protein sequence ID" value="MCP2161467.1"/>
    <property type="molecule type" value="Genomic_DNA"/>
</dbReference>
<dbReference type="InterPro" id="IPR029045">
    <property type="entry name" value="ClpP/crotonase-like_dom_sf"/>
</dbReference>
<name>A0ABT1H6H9_9NOCA</name>
<gene>
    <name evidence="2" type="ORF">LX12_002662</name>
</gene>
<comment type="similarity">
    <text evidence="1">Belongs to the enoyl-CoA hydratase/isomerase family.</text>
</comment>
<dbReference type="NCBIfam" id="NF005879">
    <property type="entry name" value="PRK07827.1"/>
    <property type="match status" value="1"/>
</dbReference>
<protein>
    <submittedName>
        <fullName evidence="2">Enoyl-CoA hydratase</fullName>
    </submittedName>
</protein>
<reference evidence="2 3" key="1">
    <citation type="submission" date="2022-06" db="EMBL/GenBank/DDBJ databases">
        <title>Genomic Encyclopedia of Archaeal and Bacterial Type Strains, Phase II (KMG-II): from individual species to whole genera.</title>
        <authorList>
            <person name="Goeker M."/>
        </authorList>
    </citation>
    <scope>NUCLEOTIDE SEQUENCE [LARGE SCALE GENOMIC DNA]</scope>
    <source>
        <strain evidence="2 3">DSM 45037</strain>
    </source>
</reference>
<comment type="caution">
    <text evidence="2">The sequence shown here is derived from an EMBL/GenBank/DDBJ whole genome shotgun (WGS) entry which is preliminary data.</text>
</comment>
<keyword evidence="3" id="KW-1185">Reference proteome</keyword>
<organism evidence="2 3">
    <name type="scientific">Williamsia serinedens</name>
    <dbReference type="NCBI Taxonomy" id="391736"/>
    <lineage>
        <taxon>Bacteria</taxon>
        <taxon>Bacillati</taxon>
        <taxon>Actinomycetota</taxon>
        <taxon>Actinomycetes</taxon>
        <taxon>Mycobacteriales</taxon>
        <taxon>Nocardiaceae</taxon>
        <taxon>Williamsia</taxon>
    </lineage>
</organism>
<dbReference type="Gene3D" id="3.90.226.10">
    <property type="entry name" value="2-enoyl-CoA Hydratase, Chain A, domain 1"/>
    <property type="match status" value="1"/>
</dbReference>
<evidence type="ECO:0000313" key="2">
    <source>
        <dbReference type="EMBL" id="MCP2161467.1"/>
    </source>
</evidence>
<dbReference type="Gene3D" id="1.10.12.10">
    <property type="entry name" value="Lyase 2-enoyl-coa Hydratase, Chain A, domain 2"/>
    <property type="match status" value="1"/>
</dbReference>
<dbReference type="Pfam" id="PF00378">
    <property type="entry name" value="ECH_1"/>
    <property type="match status" value="1"/>
</dbReference>
<dbReference type="PANTHER" id="PTHR42964:SF1">
    <property type="entry name" value="POLYKETIDE BIOSYNTHESIS ENOYL-COA HYDRATASE PKSH-RELATED"/>
    <property type="match status" value="1"/>
</dbReference>
<proteinExistence type="inferred from homology"/>
<dbReference type="InterPro" id="IPR051683">
    <property type="entry name" value="Enoyl-CoA_Hydratase/Isomerase"/>
</dbReference>
<sequence>MTEPADVVVTRSDSGGVATITLDSPSNRNALSPALTGQLREHLAAVDKDPSVRSVVLTHAGGTFCAGADLSAAMASGLSPEEASAAGTEAMTAILRAVITSSKPVIASIDGHVRAGGLGIVGACDIVVVGPSTTFALTEARLGLAPSMISLTLLPKMDSRAASRYFLTGERFGPAEAQAIGLVTVAVDDADEVRTVVSELTANIAKASPQGLRESKKVVNTLTTELFERLADQRRDESAALFASDEAREGMTAFLQRRDPSWVSGSGVSGVTG</sequence>
<evidence type="ECO:0000313" key="3">
    <source>
        <dbReference type="Proteomes" id="UP001205740"/>
    </source>
</evidence>
<dbReference type="CDD" id="cd06558">
    <property type="entry name" value="crotonase-like"/>
    <property type="match status" value="1"/>
</dbReference>
<dbReference type="SUPFAM" id="SSF52096">
    <property type="entry name" value="ClpP/crotonase"/>
    <property type="match status" value="1"/>
</dbReference>